<sequence>MVVVVTDEVGISSGGAVAVDTARLRDAAAVLVGAAARLDEAVADIARADARISAHTLPVLGLTQDERLREVGALADRAREQQDRLLMCAAVYEIAEMRAEAALASAAGDADAAARARDRIAALENAYPGATELLRADSGFGDGWAWFTLLMPFLAGASLATGAAIARLTAARGRIPFGTHPSPTGRPVPEIVPLPPADLSAAAPTALAPALGRIPQGSEARVRVEKYATASGTAYAVYVAGTSGLGGDEVWDMPSNVQGYGGEQSDAYLALTAMLAEAGVQPGDTLYLYGHSQGGMLVGQIAATGDYDVRVVGTAGSPTAADPGPEAMSVDLRHGDDPVAMLAGGGFATRVGAEGSIVATRVVDPAPGPQDLGLPAHHLTAYAETAELVDASADPRVAQVHERMAELEGARLISAQEFGARQVDAVPRRRAGAVSPVASGAG</sequence>
<accession>A0ABN3PA20</accession>
<comment type="caution">
    <text evidence="1">The sequence shown here is derived from an EMBL/GenBank/DDBJ whole genome shotgun (WGS) entry which is preliminary data.</text>
</comment>
<organism evidence="1 2">
    <name type="scientific">Microbacterium binotii</name>
    <dbReference type="NCBI Taxonomy" id="462710"/>
    <lineage>
        <taxon>Bacteria</taxon>
        <taxon>Bacillati</taxon>
        <taxon>Actinomycetota</taxon>
        <taxon>Actinomycetes</taxon>
        <taxon>Micrococcales</taxon>
        <taxon>Microbacteriaceae</taxon>
        <taxon>Microbacterium</taxon>
    </lineage>
</organism>
<evidence type="ECO:0000313" key="1">
    <source>
        <dbReference type="EMBL" id="GAA2574276.1"/>
    </source>
</evidence>
<dbReference type="SUPFAM" id="SSF53474">
    <property type="entry name" value="alpha/beta-Hydrolases"/>
    <property type="match status" value="1"/>
</dbReference>
<dbReference type="InterPro" id="IPR029058">
    <property type="entry name" value="AB_hydrolase_fold"/>
</dbReference>
<evidence type="ECO:0000313" key="2">
    <source>
        <dbReference type="Proteomes" id="UP001500274"/>
    </source>
</evidence>
<dbReference type="Proteomes" id="UP001500274">
    <property type="component" value="Unassembled WGS sequence"/>
</dbReference>
<keyword evidence="2" id="KW-1185">Reference proteome</keyword>
<dbReference type="RefSeq" id="WP_344227664.1">
    <property type="nucleotide sequence ID" value="NZ_BAAARI010000008.1"/>
</dbReference>
<reference evidence="1 2" key="1">
    <citation type="journal article" date="2019" name="Int. J. Syst. Evol. Microbiol.">
        <title>The Global Catalogue of Microorganisms (GCM) 10K type strain sequencing project: providing services to taxonomists for standard genome sequencing and annotation.</title>
        <authorList>
            <consortium name="The Broad Institute Genomics Platform"/>
            <consortium name="The Broad Institute Genome Sequencing Center for Infectious Disease"/>
            <person name="Wu L."/>
            <person name="Ma J."/>
        </authorList>
    </citation>
    <scope>NUCLEOTIDE SEQUENCE [LARGE SCALE GENOMIC DNA]</scope>
    <source>
        <strain evidence="1 2">JCM 16365</strain>
    </source>
</reference>
<protein>
    <recommendedName>
        <fullName evidence="3">Alpha/beta hydrolase</fullName>
    </recommendedName>
</protein>
<proteinExistence type="predicted"/>
<evidence type="ECO:0008006" key="3">
    <source>
        <dbReference type="Google" id="ProtNLM"/>
    </source>
</evidence>
<dbReference type="EMBL" id="BAAARI010000008">
    <property type="protein sequence ID" value="GAA2574276.1"/>
    <property type="molecule type" value="Genomic_DNA"/>
</dbReference>
<gene>
    <name evidence="1" type="ORF">GCM10009862_11550</name>
</gene>
<name>A0ABN3PA20_9MICO</name>